<protein>
    <submittedName>
        <fullName evidence="1">Acc operon protein</fullName>
    </submittedName>
</protein>
<organism evidence="1 2">
    <name type="scientific">Halovenus rubra</name>
    <dbReference type="NCBI Taxonomy" id="869890"/>
    <lineage>
        <taxon>Archaea</taxon>
        <taxon>Methanobacteriati</taxon>
        <taxon>Methanobacteriota</taxon>
        <taxon>Stenosarchaea group</taxon>
        <taxon>Halobacteria</taxon>
        <taxon>Halobacteriales</taxon>
        <taxon>Haloarculaceae</taxon>
        <taxon>Halovenus</taxon>
    </lineage>
</organism>
<evidence type="ECO:0000313" key="1">
    <source>
        <dbReference type="EMBL" id="MFC7074286.1"/>
    </source>
</evidence>
<dbReference type="EMBL" id="JBHSZY010000018">
    <property type="protein sequence ID" value="MFC7074286.1"/>
    <property type="molecule type" value="Genomic_DNA"/>
</dbReference>
<dbReference type="Proteomes" id="UP001596352">
    <property type="component" value="Unassembled WGS sequence"/>
</dbReference>
<sequence>MATSHSNMDETITLSTDSGALTVPENASPEQVAAIVAAVGAHIRDQRAAAALAADSGSDEETWDGNRFSFAGRLEGLNGSGNRVPRTAPTDGWTAAGRRDRFNR</sequence>
<reference evidence="1 2" key="1">
    <citation type="journal article" date="2019" name="Int. J. Syst. Evol. Microbiol.">
        <title>The Global Catalogue of Microorganisms (GCM) 10K type strain sequencing project: providing services to taxonomists for standard genome sequencing and annotation.</title>
        <authorList>
            <consortium name="The Broad Institute Genomics Platform"/>
            <consortium name="The Broad Institute Genome Sequencing Center for Infectious Disease"/>
            <person name="Wu L."/>
            <person name="Ma J."/>
        </authorList>
    </citation>
    <scope>NUCLEOTIDE SEQUENCE [LARGE SCALE GENOMIC DNA]</scope>
    <source>
        <strain evidence="1 2">R28</strain>
    </source>
</reference>
<accession>A0ACC7E6H5</accession>
<name>A0ACC7E6H5_9EURY</name>
<comment type="caution">
    <text evidence="1">The sequence shown here is derived from an EMBL/GenBank/DDBJ whole genome shotgun (WGS) entry which is preliminary data.</text>
</comment>
<keyword evidence="2" id="KW-1185">Reference proteome</keyword>
<evidence type="ECO:0000313" key="2">
    <source>
        <dbReference type="Proteomes" id="UP001596352"/>
    </source>
</evidence>
<proteinExistence type="predicted"/>
<gene>
    <name evidence="1" type="ORF">ACFQKC_14665</name>
</gene>